<accession>A0ACA9QTG1</accession>
<feature type="non-terminal residue" evidence="1">
    <location>
        <position position="1"/>
    </location>
</feature>
<proteinExistence type="predicted"/>
<sequence length="51" mass="5930">CKALNNIKKIVAKSGYHSDEISETDNELADDERRKRIQHPLDDDRNNHVVK</sequence>
<dbReference type="Proteomes" id="UP000789702">
    <property type="component" value="Unassembled WGS sequence"/>
</dbReference>
<feature type="non-terminal residue" evidence="1">
    <location>
        <position position="51"/>
    </location>
</feature>
<evidence type="ECO:0000313" key="1">
    <source>
        <dbReference type="EMBL" id="CAG8765104.1"/>
    </source>
</evidence>
<gene>
    <name evidence="1" type="ORF">DHETER_LOCUS15515</name>
</gene>
<evidence type="ECO:0000313" key="2">
    <source>
        <dbReference type="Proteomes" id="UP000789702"/>
    </source>
</evidence>
<reference evidence="1" key="1">
    <citation type="submission" date="2021-06" db="EMBL/GenBank/DDBJ databases">
        <authorList>
            <person name="Kallberg Y."/>
            <person name="Tangrot J."/>
            <person name="Rosling A."/>
        </authorList>
    </citation>
    <scope>NUCLEOTIDE SEQUENCE</scope>
    <source>
        <strain evidence="1">IL203A</strain>
    </source>
</reference>
<dbReference type="EMBL" id="CAJVPU010053421">
    <property type="protein sequence ID" value="CAG8765104.1"/>
    <property type="molecule type" value="Genomic_DNA"/>
</dbReference>
<comment type="caution">
    <text evidence="1">The sequence shown here is derived from an EMBL/GenBank/DDBJ whole genome shotgun (WGS) entry which is preliminary data.</text>
</comment>
<organism evidence="1 2">
    <name type="scientific">Dentiscutata heterogama</name>
    <dbReference type="NCBI Taxonomy" id="1316150"/>
    <lineage>
        <taxon>Eukaryota</taxon>
        <taxon>Fungi</taxon>
        <taxon>Fungi incertae sedis</taxon>
        <taxon>Mucoromycota</taxon>
        <taxon>Glomeromycotina</taxon>
        <taxon>Glomeromycetes</taxon>
        <taxon>Diversisporales</taxon>
        <taxon>Gigasporaceae</taxon>
        <taxon>Dentiscutata</taxon>
    </lineage>
</organism>
<name>A0ACA9QTG1_9GLOM</name>
<keyword evidence="2" id="KW-1185">Reference proteome</keyword>
<protein>
    <submittedName>
        <fullName evidence="1">5661_t:CDS:1</fullName>
    </submittedName>
</protein>